<dbReference type="GeneID" id="20803018"/>
<gene>
    <name evidence="2" type="ORF">H257_01022</name>
</gene>
<proteinExistence type="predicted"/>
<feature type="compositionally biased region" description="Pro residues" evidence="1">
    <location>
        <begin position="700"/>
        <end position="714"/>
    </location>
</feature>
<feature type="compositionally biased region" description="Low complexity" evidence="1">
    <location>
        <begin position="685"/>
        <end position="699"/>
    </location>
</feature>
<dbReference type="RefSeq" id="XP_009822320.1">
    <property type="nucleotide sequence ID" value="XM_009824018.1"/>
</dbReference>
<evidence type="ECO:0000256" key="1">
    <source>
        <dbReference type="SAM" id="MobiDB-lite"/>
    </source>
</evidence>
<dbReference type="InterPro" id="IPR015943">
    <property type="entry name" value="WD40/YVTN_repeat-like_dom_sf"/>
</dbReference>
<dbReference type="InterPro" id="IPR036322">
    <property type="entry name" value="WD40_repeat_dom_sf"/>
</dbReference>
<reference evidence="2" key="1">
    <citation type="submission" date="2013-12" db="EMBL/GenBank/DDBJ databases">
        <title>The Genome Sequence of Aphanomyces astaci APO3.</title>
        <authorList>
            <consortium name="The Broad Institute Genomics Platform"/>
            <person name="Russ C."/>
            <person name="Tyler B."/>
            <person name="van West P."/>
            <person name="Dieguez-Uribeondo J."/>
            <person name="Young S.K."/>
            <person name="Zeng Q."/>
            <person name="Gargeya S."/>
            <person name="Fitzgerald M."/>
            <person name="Abouelleil A."/>
            <person name="Alvarado L."/>
            <person name="Chapman S.B."/>
            <person name="Gainer-Dewar J."/>
            <person name="Goldberg J."/>
            <person name="Griggs A."/>
            <person name="Gujja S."/>
            <person name="Hansen M."/>
            <person name="Howarth C."/>
            <person name="Imamovic A."/>
            <person name="Ireland A."/>
            <person name="Larimer J."/>
            <person name="McCowan C."/>
            <person name="Murphy C."/>
            <person name="Pearson M."/>
            <person name="Poon T.W."/>
            <person name="Priest M."/>
            <person name="Roberts A."/>
            <person name="Saif S."/>
            <person name="Shea T."/>
            <person name="Sykes S."/>
            <person name="Wortman J."/>
            <person name="Nusbaum C."/>
            <person name="Birren B."/>
        </authorList>
    </citation>
    <scope>NUCLEOTIDE SEQUENCE [LARGE SCALE GENOMIC DNA]</scope>
    <source>
        <strain evidence="2">APO3</strain>
    </source>
</reference>
<dbReference type="VEuPathDB" id="FungiDB:H257_01022"/>
<dbReference type="AlphaFoldDB" id="W4H6C0"/>
<feature type="region of interest" description="Disordered" evidence="1">
    <location>
        <begin position="685"/>
        <end position="718"/>
    </location>
</feature>
<dbReference type="EMBL" id="KI913115">
    <property type="protein sequence ID" value="ETV87457.1"/>
    <property type="molecule type" value="Genomic_DNA"/>
</dbReference>
<dbReference type="SUPFAM" id="SSF50978">
    <property type="entry name" value="WD40 repeat-like"/>
    <property type="match status" value="1"/>
</dbReference>
<evidence type="ECO:0000313" key="2">
    <source>
        <dbReference type="EMBL" id="ETV87457.1"/>
    </source>
</evidence>
<dbReference type="OrthoDB" id="547231at2759"/>
<sequence length="803" mass="85946">MDEDAPALSHTVIEAQRRHALKLRLRKECLAFNIDVEHLFDTPERSQTAKDLVPPEVFYKTLALHGIRFNDDDKTLLLHFASPSGLLSLQSFLHFLDLQRPSDHVDPDLTFALLPQPFRMLNKILDDDILDRAWSAITSSMTYKLQQGQLNADLQEKEAKALLCPPSSAVVIAVTIPSLDWPIRVSGDRDLIGVLHDNSTLELLQANGEQTMPPTTPLFSSPRLQVQCLSEFKPMRLGQVKRTFFAICARKLPKPSPPPPVEGAPVQAVVDVPDPVADSLESLVHVYATNSTATSLRYTFSTMDRVVGLTLADDVLFLAVHFESGAVDVYRTPNLASDLASESVAALDATSLVLHVDPSSYRIQAPNKGFASDAAATAAAVTATPAATKGDKHKDKGKGNKDLVVEDVALAIAPPAVYSAYLFVAFLMDLWPQPSTTPTTTGIVLASQYKMLQFQLSPAPPSMCASTTVILSSNVMCAALDASATLVVLGLESGSVIAWNTRLHVELSGLGCHSTPVMALSLFKADCLISLSKGNEVHFYSLATSPTTSFESIREVKSLVRVRTGELGTPPYVSVATAADVPLTILGQADGTVTVLDARNGDILGSLSLDGRLPIVDAPMSALSFVVGDAVYMPTSATEGNQSLRSIHLNMYSSTSILQTCFAKSALSAPSVFLDRYTPAAIALSPPTLPSATTSTRPSKPLPSPPPSSGPPPSSTHVARIRRPSVIGGSSSLLLRGASTSTCTGATISPVSCSLNLPTPPAIKGLHAIYMRMLQKHEAVAIERDARMAKRRADVLKSLNSIW</sequence>
<name>W4H6C0_APHAT</name>
<protein>
    <submittedName>
        <fullName evidence="2">Uncharacterized protein</fullName>
    </submittedName>
</protein>
<dbReference type="Gene3D" id="2.130.10.10">
    <property type="entry name" value="YVTN repeat-like/Quinoprotein amine dehydrogenase"/>
    <property type="match status" value="1"/>
</dbReference>
<accession>W4H6C0</accession>
<organism evidence="2">
    <name type="scientific">Aphanomyces astaci</name>
    <name type="common">Crayfish plague agent</name>
    <dbReference type="NCBI Taxonomy" id="112090"/>
    <lineage>
        <taxon>Eukaryota</taxon>
        <taxon>Sar</taxon>
        <taxon>Stramenopiles</taxon>
        <taxon>Oomycota</taxon>
        <taxon>Saprolegniomycetes</taxon>
        <taxon>Saprolegniales</taxon>
        <taxon>Verrucalvaceae</taxon>
        <taxon>Aphanomyces</taxon>
    </lineage>
</organism>